<evidence type="ECO:0000313" key="2">
    <source>
        <dbReference type="EMBL" id="PNT77127.1"/>
    </source>
</evidence>
<feature type="region of interest" description="Disordered" evidence="1">
    <location>
        <begin position="1"/>
        <end position="20"/>
    </location>
</feature>
<sequence length="99" mass="10819">MLSSCSPDYRPSTRETWGNAGAWEDRKKNYKTMEAALAAAASSIAGGEGQADPSATAAPCRTKIFRFLPQSIRLIAPIGMVHPRLMVPSMITYCNSFFF</sequence>
<dbReference type="EMBL" id="CM000880">
    <property type="protein sequence ID" value="PNT77127.1"/>
    <property type="molecule type" value="Genomic_DNA"/>
</dbReference>
<organism evidence="2">
    <name type="scientific">Brachypodium distachyon</name>
    <name type="common">Purple false brome</name>
    <name type="synonym">Trachynia distachya</name>
    <dbReference type="NCBI Taxonomy" id="15368"/>
    <lineage>
        <taxon>Eukaryota</taxon>
        <taxon>Viridiplantae</taxon>
        <taxon>Streptophyta</taxon>
        <taxon>Embryophyta</taxon>
        <taxon>Tracheophyta</taxon>
        <taxon>Spermatophyta</taxon>
        <taxon>Magnoliopsida</taxon>
        <taxon>Liliopsida</taxon>
        <taxon>Poales</taxon>
        <taxon>Poaceae</taxon>
        <taxon>BOP clade</taxon>
        <taxon>Pooideae</taxon>
        <taxon>Stipodae</taxon>
        <taxon>Brachypodieae</taxon>
        <taxon>Brachypodium</taxon>
    </lineage>
</organism>
<name>A0A2K2DS66_BRADI</name>
<evidence type="ECO:0000256" key="1">
    <source>
        <dbReference type="SAM" id="MobiDB-lite"/>
    </source>
</evidence>
<accession>A0A2K2DS66</accession>
<reference evidence="2" key="2">
    <citation type="submission" date="2017-06" db="EMBL/GenBank/DDBJ databases">
        <title>WGS assembly of Brachypodium distachyon.</title>
        <authorList>
            <consortium name="The International Brachypodium Initiative"/>
            <person name="Lucas S."/>
            <person name="Harmon-Smith M."/>
            <person name="Lail K."/>
            <person name="Tice H."/>
            <person name="Grimwood J."/>
            <person name="Bruce D."/>
            <person name="Barry K."/>
            <person name="Shu S."/>
            <person name="Lindquist E."/>
            <person name="Wang M."/>
            <person name="Pitluck S."/>
            <person name="Vogel J.P."/>
            <person name="Garvin D.F."/>
            <person name="Mockler T.C."/>
            <person name="Schmutz J."/>
            <person name="Rokhsar D."/>
            <person name="Bevan M.W."/>
        </authorList>
    </citation>
    <scope>NUCLEOTIDE SEQUENCE</scope>
    <source>
        <strain evidence="2">Bd21</strain>
    </source>
</reference>
<dbReference type="Gramene" id="PNT77127">
    <property type="protein sequence ID" value="PNT77127"/>
    <property type="gene ID" value="BRADI_1g58101v3"/>
</dbReference>
<dbReference type="EnsemblPlants" id="PNT77127">
    <property type="protein sequence ID" value="PNT77127"/>
    <property type="gene ID" value="BRADI_1g58101v3"/>
</dbReference>
<proteinExistence type="predicted"/>
<keyword evidence="4" id="KW-1185">Reference proteome</keyword>
<reference evidence="2 3" key="1">
    <citation type="journal article" date="2010" name="Nature">
        <title>Genome sequencing and analysis of the model grass Brachypodium distachyon.</title>
        <authorList>
            <consortium name="International Brachypodium Initiative"/>
        </authorList>
    </citation>
    <scope>NUCLEOTIDE SEQUENCE [LARGE SCALE GENOMIC DNA]</scope>
    <source>
        <strain evidence="2 3">Bd21</strain>
    </source>
</reference>
<gene>
    <name evidence="2" type="ORF">BRADI_1g58101v3</name>
</gene>
<dbReference type="Proteomes" id="UP000008810">
    <property type="component" value="Chromosome 1"/>
</dbReference>
<protein>
    <submittedName>
        <fullName evidence="2 3">Uncharacterized protein</fullName>
    </submittedName>
</protein>
<evidence type="ECO:0000313" key="3">
    <source>
        <dbReference type="EnsemblPlants" id="PNT77127"/>
    </source>
</evidence>
<reference evidence="3" key="3">
    <citation type="submission" date="2018-08" db="UniProtKB">
        <authorList>
            <consortium name="EnsemblPlants"/>
        </authorList>
    </citation>
    <scope>IDENTIFICATION</scope>
    <source>
        <strain evidence="3">cv. Bd21</strain>
    </source>
</reference>
<dbReference type="AlphaFoldDB" id="A0A2K2DS66"/>
<evidence type="ECO:0000313" key="4">
    <source>
        <dbReference type="Proteomes" id="UP000008810"/>
    </source>
</evidence>
<dbReference type="InParanoid" id="A0A2K2DS66"/>